<proteinExistence type="predicted"/>
<keyword evidence="3" id="KW-1185">Reference proteome</keyword>
<dbReference type="RefSeq" id="WP_381422220.1">
    <property type="nucleotide sequence ID" value="NZ_JBHSDH010000013.1"/>
</dbReference>
<sequence length="202" mass="22625">MRKVPRLAALLLLSFAMTAPAQAGWSLRENGETATVTKAKMTVIAAGDWNRWSSRPSNRGEIWTSDGLLLNELSFFAEIAGGETLYREYDKRNNPLPKFSANMLPTDIVELFEASSRIILQTSVFEMLDIQPAKFAGHDGVRFAYKYSAGDDQLVRRGEGVGAIIEGRLYLANYVAPEIYYFDKDLQNFRDMAASIKLAKDK</sequence>
<organism evidence="2 3">
    <name type="scientific">Sphingorhabdus arenilitoris</name>
    <dbReference type="NCBI Taxonomy" id="1490041"/>
    <lineage>
        <taxon>Bacteria</taxon>
        <taxon>Pseudomonadati</taxon>
        <taxon>Pseudomonadota</taxon>
        <taxon>Alphaproteobacteria</taxon>
        <taxon>Sphingomonadales</taxon>
        <taxon>Sphingomonadaceae</taxon>
        <taxon>Sphingorhabdus</taxon>
    </lineage>
</organism>
<protein>
    <submittedName>
        <fullName evidence="2">Uncharacterized protein</fullName>
    </submittedName>
</protein>
<keyword evidence="1" id="KW-0732">Signal</keyword>
<accession>A0ABV8RI17</accession>
<evidence type="ECO:0000256" key="1">
    <source>
        <dbReference type="SAM" id="SignalP"/>
    </source>
</evidence>
<comment type="caution">
    <text evidence="2">The sequence shown here is derived from an EMBL/GenBank/DDBJ whole genome shotgun (WGS) entry which is preliminary data.</text>
</comment>
<dbReference type="EMBL" id="JBHSDH010000013">
    <property type="protein sequence ID" value="MFC4291941.1"/>
    <property type="molecule type" value="Genomic_DNA"/>
</dbReference>
<feature type="signal peptide" evidence="1">
    <location>
        <begin position="1"/>
        <end position="23"/>
    </location>
</feature>
<feature type="chain" id="PRO_5046713194" evidence="1">
    <location>
        <begin position="24"/>
        <end position="202"/>
    </location>
</feature>
<reference evidence="3" key="1">
    <citation type="journal article" date="2019" name="Int. J. Syst. Evol. Microbiol.">
        <title>The Global Catalogue of Microorganisms (GCM) 10K type strain sequencing project: providing services to taxonomists for standard genome sequencing and annotation.</title>
        <authorList>
            <consortium name="The Broad Institute Genomics Platform"/>
            <consortium name="The Broad Institute Genome Sequencing Center for Infectious Disease"/>
            <person name="Wu L."/>
            <person name="Ma J."/>
        </authorList>
    </citation>
    <scope>NUCLEOTIDE SEQUENCE [LARGE SCALE GENOMIC DNA]</scope>
    <source>
        <strain evidence="3">CECT 8531</strain>
    </source>
</reference>
<evidence type="ECO:0000313" key="2">
    <source>
        <dbReference type="EMBL" id="MFC4291941.1"/>
    </source>
</evidence>
<evidence type="ECO:0000313" key="3">
    <source>
        <dbReference type="Proteomes" id="UP001595887"/>
    </source>
</evidence>
<gene>
    <name evidence="2" type="ORF">ACFOWX_05875</name>
</gene>
<name>A0ABV8RI17_9SPHN</name>
<dbReference type="Proteomes" id="UP001595887">
    <property type="component" value="Unassembled WGS sequence"/>
</dbReference>